<name>A0A382L496_9ZZZZ</name>
<organism evidence="1">
    <name type="scientific">marine metagenome</name>
    <dbReference type="NCBI Taxonomy" id="408172"/>
    <lineage>
        <taxon>unclassified sequences</taxon>
        <taxon>metagenomes</taxon>
        <taxon>ecological metagenomes</taxon>
    </lineage>
</organism>
<feature type="non-terminal residue" evidence="1">
    <location>
        <position position="1"/>
    </location>
</feature>
<sequence>VIQDREPSRVPVAVFIHRSLAEYTLEGHPQPFGGP</sequence>
<evidence type="ECO:0000313" key="1">
    <source>
        <dbReference type="EMBL" id="SVC30683.1"/>
    </source>
</evidence>
<feature type="non-terminal residue" evidence="1">
    <location>
        <position position="35"/>
    </location>
</feature>
<proteinExistence type="predicted"/>
<reference evidence="1" key="1">
    <citation type="submission" date="2018-05" db="EMBL/GenBank/DDBJ databases">
        <authorList>
            <person name="Lanie J.A."/>
            <person name="Ng W.-L."/>
            <person name="Kazmierczak K.M."/>
            <person name="Andrzejewski T.M."/>
            <person name="Davidsen T.M."/>
            <person name="Wayne K.J."/>
            <person name="Tettelin H."/>
            <person name="Glass J.I."/>
            <person name="Rusch D."/>
            <person name="Podicherti R."/>
            <person name="Tsui H.-C.T."/>
            <person name="Winkler M.E."/>
        </authorList>
    </citation>
    <scope>NUCLEOTIDE SEQUENCE</scope>
</reference>
<dbReference type="AlphaFoldDB" id="A0A382L496"/>
<dbReference type="EMBL" id="UINC01084229">
    <property type="protein sequence ID" value="SVC30683.1"/>
    <property type="molecule type" value="Genomic_DNA"/>
</dbReference>
<accession>A0A382L496</accession>
<protein>
    <submittedName>
        <fullName evidence="1">Uncharacterized protein</fullName>
    </submittedName>
</protein>
<gene>
    <name evidence="1" type="ORF">METZ01_LOCUS283537</name>
</gene>